<dbReference type="RefSeq" id="WP_035275655.1">
    <property type="nucleotide sequence ID" value="NZ_JAPKNB010000006.1"/>
</dbReference>
<sequence length="324" mass="36119">MNTAHEVKKKIEALEIQHPLFADLHDALNDRIQDALDGDAARIEWVVGPSRIGKSMLINTLSRSYPEKTVFGKRHVPVLVVPISPNISPKLLPASVLLGLGLPVPPRSITSGVLGDRIRDQLRLANTRVVIFEEASHLVEPGARVAPRAAGDWFKSLADDLNMTLILFGVPRLIKLFESNEQLRLRASARKEFRPYDMRDRADQLAFASCVRAYADLFKRAGWPIDLAFKDLVLHCYLLSGGVVGVVSRFMQELASQMRRKQVRPITLEDCRAAAGNIEGMNHPMFSAFYEEEVSAAALHAVHAHVLEMNAMPLPEIREARRVA</sequence>
<dbReference type="InterPro" id="IPR008868">
    <property type="entry name" value="TniB"/>
</dbReference>
<name>A0AAW5VZT7_9BURK</name>
<proteinExistence type="predicted"/>
<dbReference type="AlphaFoldDB" id="A0AAW5VZT7"/>
<gene>
    <name evidence="1" type="ORF">OSH02_09790</name>
</gene>
<accession>A0AAW5VZT7</accession>
<protein>
    <submittedName>
        <fullName evidence="1">TniB family NTP-binding protein</fullName>
    </submittedName>
</protein>
<dbReference type="Gene3D" id="3.40.50.300">
    <property type="entry name" value="P-loop containing nucleotide triphosphate hydrolases"/>
    <property type="match status" value="1"/>
</dbReference>
<evidence type="ECO:0000313" key="2">
    <source>
        <dbReference type="Proteomes" id="UP001208074"/>
    </source>
</evidence>
<dbReference type="Proteomes" id="UP001208074">
    <property type="component" value="Unassembled WGS sequence"/>
</dbReference>
<dbReference type="Pfam" id="PF05621">
    <property type="entry name" value="TniB"/>
    <property type="match status" value="1"/>
</dbReference>
<dbReference type="InterPro" id="IPR027417">
    <property type="entry name" value="P-loop_NTPase"/>
</dbReference>
<comment type="caution">
    <text evidence="1">The sequence shown here is derived from an EMBL/GenBank/DDBJ whole genome shotgun (WGS) entry which is preliminary data.</text>
</comment>
<evidence type="ECO:0000313" key="1">
    <source>
        <dbReference type="EMBL" id="MCX5565657.1"/>
    </source>
</evidence>
<organism evidence="1 2">
    <name type="scientific">Alcaligenes phenolicus</name>
    <dbReference type="NCBI Taxonomy" id="232846"/>
    <lineage>
        <taxon>Bacteria</taxon>
        <taxon>Pseudomonadati</taxon>
        <taxon>Pseudomonadota</taxon>
        <taxon>Betaproteobacteria</taxon>
        <taxon>Burkholderiales</taxon>
        <taxon>Alcaligenaceae</taxon>
        <taxon>Alcaligenes</taxon>
    </lineage>
</organism>
<reference evidence="1" key="1">
    <citation type="submission" date="2022-11" db="EMBL/GenBank/DDBJ databases">
        <title>Biodiversity and phylogenetic relationships of bacteria.</title>
        <authorList>
            <person name="Machado R.A.R."/>
            <person name="Bhat A."/>
            <person name="Loulou A."/>
            <person name="Kallel S."/>
        </authorList>
    </citation>
    <scope>NUCLEOTIDE SEQUENCE</scope>
    <source>
        <strain evidence="1">DSM 16503</strain>
    </source>
</reference>
<dbReference type="SUPFAM" id="SSF52540">
    <property type="entry name" value="P-loop containing nucleoside triphosphate hydrolases"/>
    <property type="match status" value="1"/>
</dbReference>
<dbReference type="EMBL" id="JAPKNB010000006">
    <property type="protein sequence ID" value="MCX5565657.1"/>
    <property type="molecule type" value="Genomic_DNA"/>
</dbReference>